<evidence type="ECO:0000313" key="2">
    <source>
        <dbReference type="Proteomes" id="UP001231109"/>
    </source>
</evidence>
<name>A0ABT9I0G8_9GAMM</name>
<dbReference type="SUPFAM" id="SSF53850">
    <property type="entry name" value="Periplasmic binding protein-like II"/>
    <property type="match status" value="1"/>
</dbReference>
<reference evidence="1 2" key="1">
    <citation type="submission" date="2022-11" db="EMBL/GenBank/DDBJ databases">
        <title>Viruses from the air-sea interface of a natural surface slick.</title>
        <authorList>
            <person name="Rahlff J."/>
            <person name="Holmfeldt K."/>
        </authorList>
    </citation>
    <scope>NUCLEOTIDE SEQUENCE [LARGE SCALE GENOMIC DNA]</scope>
    <source>
        <strain evidence="1 2">SMS4</strain>
    </source>
</reference>
<evidence type="ECO:0000313" key="1">
    <source>
        <dbReference type="EMBL" id="MDP5136411.1"/>
    </source>
</evidence>
<dbReference type="EMBL" id="JAPJDZ010000024">
    <property type="protein sequence ID" value="MDP5136411.1"/>
    <property type="molecule type" value="Genomic_DNA"/>
</dbReference>
<dbReference type="RefSeq" id="WP_305975746.1">
    <property type="nucleotide sequence ID" value="NZ_JAPJDZ010000024.1"/>
</dbReference>
<organism evidence="1 2">
    <name type="scientific">Rheinheimera baltica</name>
    <dbReference type="NCBI Taxonomy" id="67576"/>
    <lineage>
        <taxon>Bacteria</taxon>
        <taxon>Pseudomonadati</taxon>
        <taxon>Pseudomonadota</taxon>
        <taxon>Gammaproteobacteria</taxon>
        <taxon>Chromatiales</taxon>
        <taxon>Chromatiaceae</taxon>
        <taxon>Rheinheimera</taxon>
    </lineage>
</organism>
<gene>
    <name evidence="1" type="ORF">ORJ04_10690</name>
</gene>
<sequence length="289" mass="33677">MAVLRVFFILVISILLTSRIYAEDTIIVKHYQQHPRYEFGLKVLDLALSKLEQNYQIVGPQTQELNQARGELLVIDGQFDLQFISTTLHRESSMIPVRIPIYQGLLGLRLLLVKPELNAKIKNITSLDELRKFVGGHGAHWGDLPVYAENKLKVVTSVSYDNLFEMLKKERFDYFHRGVNEIWNELEHYPNDFVVADNIMLFYPHPVYFFVGKHRPELAEQIERGMRIAIADGSYQTLFLQYHEKDIMRAKLDDRRLIILKNPAVPADTPIIRKDWWMPPSKMSLSQTP</sequence>
<dbReference type="Gene3D" id="3.40.190.10">
    <property type="entry name" value="Periplasmic binding protein-like II"/>
    <property type="match status" value="2"/>
</dbReference>
<dbReference type="Proteomes" id="UP001231109">
    <property type="component" value="Unassembled WGS sequence"/>
</dbReference>
<comment type="caution">
    <text evidence="1">The sequence shown here is derived from an EMBL/GenBank/DDBJ whole genome shotgun (WGS) entry which is preliminary data.</text>
</comment>
<accession>A0ABT9I0G8</accession>
<keyword evidence="2" id="KW-1185">Reference proteome</keyword>
<proteinExistence type="predicted"/>
<protein>
    <submittedName>
        <fullName evidence="1">Transporter substrate-binding domain-containing protein</fullName>
    </submittedName>
</protein>